<feature type="transmembrane region" description="Helical" evidence="1">
    <location>
        <begin position="725"/>
        <end position="742"/>
    </location>
</feature>
<dbReference type="GO" id="GO:0070765">
    <property type="term" value="C:gamma-secretase complex"/>
    <property type="evidence" value="ECO:0007669"/>
    <property type="project" value="TreeGrafter"/>
</dbReference>
<dbReference type="Pfam" id="PF12937">
    <property type="entry name" value="F-box-like"/>
    <property type="match status" value="1"/>
</dbReference>
<dbReference type="InterPro" id="IPR001810">
    <property type="entry name" value="F-box_dom"/>
</dbReference>
<dbReference type="Gene3D" id="3.80.10.10">
    <property type="entry name" value="Ribonuclease Inhibitor"/>
    <property type="match status" value="1"/>
</dbReference>
<dbReference type="OrthoDB" id="3219396at2759"/>
<proteinExistence type="predicted"/>
<dbReference type="InterPro" id="IPR032675">
    <property type="entry name" value="LRR_dom_sf"/>
</dbReference>
<protein>
    <recommendedName>
        <fullName evidence="2">F-box domain-containing protein</fullName>
    </recommendedName>
</protein>
<dbReference type="Proteomes" id="UP000039324">
    <property type="component" value="Unassembled WGS sequence"/>
</dbReference>
<dbReference type="EMBL" id="OVEO01000004">
    <property type="protein sequence ID" value="SPQ95319.1"/>
    <property type="molecule type" value="Genomic_DNA"/>
</dbReference>
<feature type="transmembrane region" description="Helical" evidence="1">
    <location>
        <begin position="568"/>
        <end position="594"/>
    </location>
</feature>
<dbReference type="Proteomes" id="UP000290189">
    <property type="component" value="Unassembled WGS sequence"/>
</dbReference>
<dbReference type="InterPro" id="IPR001108">
    <property type="entry name" value="Peptidase_A22A"/>
</dbReference>
<dbReference type="GO" id="GO:0006509">
    <property type="term" value="P:membrane protein ectodomain proteolysis"/>
    <property type="evidence" value="ECO:0007669"/>
    <property type="project" value="TreeGrafter"/>
</dbReference>
<dbReference type="Gene3D" id="1.20.1280.50">
    <property type="match status" value="1"/>
</dbReference>
<sequence length="758" mass="83592">MGSHASKRAGATVVNADEKQRLLMPDPRDTAVETGPVAVVVDAAAAPVIRFGFGTAYPEDVFWHVFSFLTISDLVRLARVCSAWQNTVYSPYLWDVVDLYPFRFNVHTRLVDRLLSNARFAHLKSIHLDDCAAVDAGVLPVIARSCRQLRALTMIRCRQMHFERPRQFAQLRQFVFDVSSLDVLDVYGCCSASAIPFIVESLREIAPRLTFGLLQLYYCAITGRDLDGQPFQCRVAAGGPNFNGRACWGAVHGQLIFGNGLAGRHGNLPDRAVYSCVAHSDLESDIIDGRLGQCMNCTRMFDIESMFDAVRCRTCHDRRVLRDPSCWVALADAAAIDKFRGSQETVPPLCDVRNLPRSLCEVGRVPLGDEDDVRALLRRARGERGHSRALVTRVDGDVVVRSDRGYILRGAHGQLIVEVCLAVWSLAHSVVLPLFLGMLVVSWFSGVLAGTTAQGSASAAVSQSRDQSVQPTQLIVFIIIIVVIVAIIGLLLRRYRDQCISVLRRVLALDFFMIFITGGGLAVVLVFEVIGVPIDVISLCLFVFNAGAAGIIGIYFRGVPAGYRRCSMAGLNMLMAIIMLLTLNRILILILLLMPVGIDLYAQVVPRRHVALPLYTLLRSDDHPDGPDMELHNPAMHFRDEDDDEHVDPVHTRPVLSAPTDWIPKLTYQVGDVQMRLFDFIWYALLQSIPESTVSALALGLGSIIGAFCACVLIAPLFQRDLKPLPFAFAGVLIVEIIRIYLTDHVLAVLSGPLLSVP</sequence>
<evidence type="ECO:0000313" key="5">
    <source>
        <dbReference type="Proteomes" id="UP000039324"/>
    </source>
</evidence>
<evidence type="ECO:0000313" key="6">
    <source>
        <dbReference type="Proteomes" id="UP000290189"/>
    </source>
</evidence>
<feature type="transmembrane region" description="Helical" evidence="1">
    <location>
        <begin position="507"/>
        <end position="530"/>
    </location>
</feature>
<evidence type="ECO:0000259" key="2">
    <source>
        <dbReference type="PROSITE" id="PS50181"/>
    </source>
</evidence>
<reference evidence="4 6" key="2">
    <citation type="submission" date="2018-03" db="EMBL/GenBank/DDBJ databases">
        <authorList>
            <person name="Fogelqvist J."/>
        </authorList>
    </citation>
    <scope>NUCLEOTIDE SEQUENCE [LARGE SCALE GENOMIC DNA]</scope>
</reference>
<dbReference type="PANTHER" id="PTHR10202:SF13">
    <property type="entry name" value="PRESENILIN HOMOLOG"/>
    <property type="match status" value="1"/>
</dbReference>
<name>A0A0G4J0T0_PLABS</name>
<keyword evidence="5" id="KW-1185">Reference proteome</keyword>
<dbReference type="InterPro" id="IPR036047">
    <property type="entry name" value="F-box-like_dom_sf"/>
</dbReference>
<dbReference type="GO" id="GO:0016485">
    <property type="term" value="P:protein processing"/>
    <property type="evidence" value="ECO:0007669"/>
    <property type="project" value="InterPro"/>
</dbReference>
<keyword evidence="1" id="KW-0812">Transmembrane</keyword>
<dbReference type="PROSITE" id="PS50181">
    <property type="entry name" value="FBOX"/>
    <property type="match status" value="1"/>
</dbReference>
<dbReference type="SUPFAM" id="SSF52047">
    <property type="entry name" value="RNI-like"/>
    <property type="match status" value="1"/>
</dbReference>
<reference evidence="3 5" key="1">
    <citation type="submission" date="2015-02" db="EMBL/GenBank/DDBJ databases">
        <authorList>
            <person name="Chooi Y.-H."/>
        </authorList>
    </citation>
    <scope>NUCLEOTIDE SEQUENCE [LARGE SCALE GENOMIC DNA]</scope>
    <source>
        <strain evidence="3">E3</strain>
    </source>
</reference>
<dbReference type="AlphaFoldDB" id="A0A0G4J0T0"/>
<evidence type="ECO:0000313" key="3">
    <source>
        <dbReference type="EMBL" id="CEP00969.1"/>
    </source>
</evidence>
<keyword evidence="1" id="KW-1133">Transmembrane helix</keyword>
<evidence type="ECO:0000313" key="4">
    <source>
        <dbReference type="EMBL" id="SPQ95319.1"/>
    </source>
</evidence>
<dbReference type="STRING" id="37360.A0A0G4J0T0"/>
<accession>A0A0G4J0T0</accession>
<geneLocation type="mitochondrion" evidence="4"/>
<dbReference type="EMBL" id="CDSF01000106">
    <property type="protein sequence ID" value="CEP00969.1"/>
    <property type="molecule type" value="Genomic_DNA"/>
</dbReference>
<dbReference type="PANTHER" id="PTHR10202">
    <property type="entry name" value="PRESENILIN"/>
    <property type="match status" value="1"/>
</dbReference>
<dbReference type="Pfam" id="PF01080">
    <property type="entry name" value="Presenilin"/>
    <property type="match status" value="1"/>
</dbReference>
<feature type="transmembrane region" description="Helical" evidence="1">
    <location>
        <begin position="415"/>
        <end position="444"/>
    </location>
</feature>
<feature type="transmembrane region" description="Helical" evidence="1">
    <location>
        <begin position="536"/>
        <end position="556"/>
    </location>
</feature>
<feature type="transmembrane region" description="Helical" evidence="1">
    <location>
        <begin position="696"/>
        <end position="718"/>
    </location>
</feature>
<gene>
    <name evidence="3" type="ORF">PBRA_008281</name>
    <name evidence="4" type="ORF">PLBR_LOCUS2534</name>
</gene>
<dbReference type="OMA" id="ETSEYRM"/>
<organism evidence="3 5">
    <name type="scientific">Plasmodiophora brassicae</name>
    <name type="common">Clubroot disease agent</name>
    <dbReference type="NCBI Taxonomy" id="37360"/>
    <lineage>
        <taxon>Eukaryota</taxon>
        <taxon>Sar</taxon>
        <taxon>Rhizaria</taxon>
        <taxon>Endomyxa</taxon>
        <taxon>Phytomyxea</taxon>
        <taxon>Plasmodiophorida</taxon>
        <taxon>Plasmodiophoridae</taxon>
        <taxon>Plasmodiophora</taxon>
    </lineage>
</organism>
<evidence type="ECO:0000256" key="1">
    <source>
        <dbReference type="SAM" id="Phobius"/>
    </source>
</evidence>
<keyword evidence="1" id="KW-0472">Membrane</keyword>
<dbReference type="GO" id="GO:0042500">
    <property type="term" value="F:aspartic endopeptidase activity, intramembrane cleaving"/>
    <property type="evidence" value="ECO:0007669"/>
    <property type="project" value="InterPro"/>
</dbReference>
<feature type="domain" description="F-box" evidence="2">
    <location>
        <begin position="51"/>
        <end position="97"/>
    </location>
</feature>
<keyword evidence="4" id="KW-0496">Mitochondrion</keyword>
<dbReference type="SUPFAM" id="SSF81383">
    <property type="entry name" value="F-box domain"/>
    <property type="match status" value="1"/>
</dbReference>
<feature type="transmembrane region" description="Helical" evidence="1">
    <location>
        <begin position="474"/>
        <end position="495"/>
    </location>
</feature>